<comment type="caution">
    <text evidence="2">The sequence shown here is derived from an EMBL/GenBank/DDBJ whole genome shotgun (WGS) entry which is preliminary data.</text>
</comment>
<evidence type="ECO:0000313" key="3">
    <source>
        <dbReference type="Proteomes" id="UP000887116"/>
    </source>
</evidence>
<accession>A0A8X6L813</accession>
<feature type="region of interest" description="Disordered" evidence="1">
    <location>
        <begin position="1"/>
        <end position="25"/>
    </location>
</feature>
<dbReference type="Proteomes" id="UP000887116">
    <property type="component" value="Unassembled WGS sequence"/>
</dbReference>
<protein>
    <submittedName>
        <fullName evidence="2">Uncharacterized protein</fullName>
    </submittedName>
</protein>
<evidence type="ECO:0000313" key="2">
    <source>
        <dbReference type="EMBL" id="GFQ98916.1"/>
    </source>
</evidence>
<dbReference type="EMBL" id="BMAO01024943">
    <property type="protein sequence ID" value="GFQ98916.1"/>
    <property type="molecule type" value="Genomic_DNA"/>
</dbReference>
<name>A0A8X6L813_TRICU</name>
<dbReference type="OrthoDB" id="10498075at2759"/>
<keyword evidence="3" id="KW-1185">Reference proteome</keyword>
<sequence length="83" mass="9827">MVLLPRMPERVSEQMRKDEEEQKDALAHPHVIQLAAAPSVRRWSRKGFISFPSLSFSPHRKISWMSHQNHYIEVKLASFIFHF</sequence>
<organism evidence="2 3">
    <name type="scientific">Trichonephila clavata</name>
    <name type="common">Joro spider</name>
    <name type="synonym">Nephila clavata</name>
    <dbReference type="NCBI Taxonomy" id="2740835"/>
    <lineage>
        <taxon>Eukaryota</taxon>
        <taxon>Metazoa</taxon>
        <taxon>Ecdysozoa</taxon>
        <taxon>Arthropoda</taxon>
        <taxon>Chelicerata</taxon>
        <taxon>Arachnida</taxon>
        <taxon>Araneae</taxon>
        <taxon>Araneomorphae</taxon>
        <taxon>Entelegynae</taxon>
        <taxon>Araneoidea</taxon>
        <taxon>Nephilidae</taxon>
        <taxon>Trichonephila</taxon>
    </lineage>
</organism>
<reference evidence="2" key="1">
    <citation type="submission" date="2020-07" db="EMBL/GenBank/DDBJ databases">
        <title>Multicomponent nature underlies the extraordinary mechanical properties of spider dragline silk.</title>
        <authorList>
            <person name="Kono N."/>
            <person name="Nakamura H."/>
            <person name="Mori M."/>
            <person name="Yoshida Y."/>
            <person name="Ohtoshi R."/>
            <person name="Malay A.D."/>
            <person name="Moran D.A.P."/>
            <person name="Tomita M."/>
            <person name="Numata K."/>
            <person name="Arakawa K."/>
        </authorList>
    </citation>
    <scope>NUCLEOTIDE SEQUENCE</scope>
</reference>
<evidence type="ECO:0000256" key="1">
    <source>
        <dbReference type="SAM" id="MobiDB-lite"/>
    </source>
</evidence>
<proteinExistence type="predicted"/>
<gene>
    <name evidence="2" type="ORF">TNCT_675361</name>
</gene>
<feature type="compositionally biased region" description="Basic and acidic residues" evidence="1">
    <location>
        <begin position="7"/>
        <end position="25"/>
    </location>
</feature>
<dbReference type="AlphaFoldDB" id="A0A8X6L813"/>